<comment type="subcellular location">
    <subcellularLocation>
        <location evidence="4">Cytoplasm</location>
    </subcellularLocation>
    <subcellularLocation>
        <location evidence="3">Nucleus</location>
    </subcellularLocation>
</comment>
<evidence type="ECO:0000256" key="9">
    <source>
        <dbReference type="ARBA" id="ARBA00022722"/>
    </source>
</evidence>
<evidence type="ECO:0000256" key="12">
    <source>
        <dbReference type="ARBA" id="ARBA00022839"/>
    </source>
</evidence>
<reference evidence="20" key="1">
    <citation type="journal article" date="2005" name="Nature">
        <title>The map-based sequence of the rice genome.</title>
        <authorList>
            <consortium name="International rice genome sequencing project (IRGSP)"/>
            <person name="Matsumoto T."/>
            <person name="Wu J."/>
            <person name="Kanamori H."/>
            <person name="Katayose Y."/>
            <person name="Fujisawa M."/>
            <person name="Namiki N."/>
            <person name="Mizuno H."/>
            <person name="Yamamoto K."/>
            <person name="Antonio B.A."/>
            <person name="Baba T."/>
            <person name="Sakata K."/>
            <person name="Nagamura Y."/>
            <person name="Aoki H."/>
            <person name="Arikawa K."/>
            <person name="Arita K."/>
            <person name="Bito T."/>
            <person name="Chiden Y."/>
            <person name="Fujitsuka N."/>
            <person name="Fukunaka R."/>
            <person name="Hamada M."/>
            <person name="Harada C."/>
            <person name="Hayashi A."/>
            <person name="Hijishita S."/>
            <person name="Honda M."/>
            <person name="Hosokawa S."/>
            <person name="Ichikawa Y."/>
            <person name="Idonuma A."/>
            <person name="Iijima M."/>
            <person name="Ikeda M."/>
            <person name="Ikeno M."/>
            <person name="Ito K."/>
            <person name="Ito S."/>
            <person name="Ito T."/>
            <person name="Ito Y."/>
            <person name="Ito Y."/>
            <person name="Iwabuchi A."/>
            <person name="Kamiya K."/>
            <person name="Karasawa W."/>
            <person name="Kurita K."/>
            <person name="Katagiri S."/>
            <person name="Kikuta A."/>
            <person name="Kobayashi H."/>
            <person name="Kobayashi N."/>
            <person name="Machita K."/>
            <person name="Maehara T."/>
            <person name="Masukawa M."/>
            <person name="Mizubayashi T."/>
            <person name="Mukai Y."/>
            <person name="Nagasaki H."/>
            <person name="Nagata Y."/>
            <person name="Naito S."/>
            <person name="Nakashima M."/>
            <person name="Nakama Y."/>
            <person name="Nakamichi Y."/>
            <person name="Nakamura M."/>
            <person name="Meguro A."/>
            <person name="Negishi M."/>
            <person name="Ohta I."/>
            <person name="Ohta T."/>
            <person name="Okamoto M."/>
            <person name="Ono N."/>
            <person name="Saji S."/>
            <person name="Sakaguchi M."/>
            <person name="Sakai K."/>
            <person name="Shibata M."/>
            <person name="Shimokawa T."/>
            <person name="Song J."/>
            <person name="Takazaki Y."/>
            <person name="Terasawa K."/>
            <person name="Tsugane M."/>
            <person name="Tsuji K."/>
            <person name="Ueda S."/>
            <person name="Waki K."/>
            <person name="Yamagata H."/>
            <person name="Yamamoto M."/>
            <person name="Yamamoto S."/>
            <person name="Yamane H."/>
            <person name="Yoshiki S."/>
            <person name="Yoshihara R."/>
            <person name="Yukawa K."/>
            <person name="Zhong H."/>
            <person name="Yano M."/>
            <person name="Yuan Q."/>
            <person name="Ouyang S."/>
            <person name="Liu J."/>
            <person name="Jones K.M."/>
            <person name="Gansberger K."/>
            <person name="Moffat K."/>
            <person name="Hill J."/>
            <person name="Bera J."/>
            <person name="Fadrosh D."/>
            <person name="Jin S."/>
            <person name="Johri S."/>
            <person name="Kim M."/>
            <person name="Overton L."/>
            <person name="Reardon M."/>
            <person name="Tsitrin T."/>
            <person name="Vuong H."/>
            <person name="Weaver B."/>
            <person name="Ciecko A."/>
            <person name="Tallon L."/>
            <person name="Jackson J."/>
            <person name="Pai G."/>
            <person name="Aken S.V."/>
            <person name="Utterback T."/>
            <person name="Reidmuller S."/>
            <person name="Feldblyum T."/>
            <person name="Hsiao J."/>
            <person name="Zismann V."/>
            <person name="Iobst S."/>
            <person name="de Vazeille A.R."/>
            <person name="Buell C.R."/>
            <person name="Ying K."/>
            <person name="Li Y."/>
            <person name="Lu T."/>
            <person name="Huang Y."/>
            <person name="Zhao Q."/>
            <person name="Feng Q."/>
            <person name="Zhang L."/>
            <person name="Zhu J."/>
            <person name="Weng Q."/>
            <person name="Mu J."/>
            <person name="Lu Y."/>
            <person name="Fan D."/>
            <person name="Liu Y."/>
            <person name="Guan J."/>
            <person name="Zhang Y."/>
            <person name="Yu S."/>
            <person name="Liu X."/>
            <person name="Zhang Y."/>
            <person name="Hong G."/>
            <person name="Han B."/>
            <person name="Choisne N."/>
            <person name="Demange N."/>
            <person name="Orjeda G."/>
            <person name="Samain S."/>
            <person name="Cattolico L."/>
            <person name="Pelletier E."/>
            <person name="Couloux A."/>
            <person name="Segurens B."/>
            <person name="Wincker P."/>
            <person name="D'Hont A."/>
            <person name="Scarpelli C."/>
            <person name="Weissenbach J."/>
            <person name="Salanoubat M."/>
            <person name="Quetier F."/>
            <person name="Yu Y."/>
            <person name="Kim H.R."/>
            <person name="Rambo T."/>
            <person name="Currie J."/>
            <person name="Collura K."/>
            <person name="Luo M."/>
            <person name="Yang T."/>
            <person name="Ammiraju J.S.S."/>
            <person name="Engler F."/>
            <person name="Soderlund C."/>
            <person name="Wing R.A."/>
            <person name="Palmer L.E."/>
            <person name="de la Bastide M."/>
            <person name="Spiegel L."/>
            <person name="Nascimento L."/>
            <person name="Zutavern T."/>
            <person name="O'Shaughnessy A."/>
            <person name="Dike S."/>
            <person name="Dedhia N."/>
            <person name="Preston R."/>
            <person name="Balija V."/>
            <person name="McCombie W.R."/>
            <person name="Chow T."/>
            <person name="Chen H."/>
            <person name="Chung M."/>
            <person name="Chen C."/>
            <person name="Shaw J."/>
            <person name="Wu H."/>
            <person name="Hsiao K."/>
            <person name="Chao Y."/>
            <person name="Chu M."/>
            <person name="Cheng C."/>
            <person name="Hour A."/>
            <person name="Lee P."/>
            <person name="Lin S."/>
            <person name="Lin Y."/>
            <person name="Liou J."/>
            <person name="Liu S."/>
            <person name="Hsing Y."/>
            <person name="Raghuvanshi S."/>
            <person name="Mohanty A."/>
            <person name="Bharti A.K."/>
            <person name="Gaur A."/>
            <person name="Gupta V."/>
            <person name="Kumar D."/>
            <person name="Ravi V."/>
            <person name="Vij S."/>
            <person name="Kapur A."/>
            <person name="Khurana P."/>
            <person name="Khurana P."/>
            <person name="Khurana J.P."/>
            <person name="Tyagi A.K."/>
            <person name="Gaikwad K."/>
            <person name="Singh A."/>
            <person name="Dalal V."/>
            <person name="Srivastava S."/>
            <person name="Dixit A."/>
            <person name="Pal A.K."/>
            <person name="Ghazi I.A."/>
            <person name="Yadav M."/>
            <person name="Pandit A."/>
            <person name="Bhargava A."/>
            <person name="Sureshbabu K."/>
            <person name="Batra K."/>
            <person name="Sharma T.R."/>
            <person name="Mohapatra T."/>
            <person name="Singh N.K."/>
            <person name="Messing J."/>
            <person name="Nelson A.B."/>
            <person name="Fuks G."/>
            <person name="Kavchok S."/>
            <person name="Keizer G."/>
            <person name="Linton E."/>
            <person name="Llaca V."/>
            <person name="Song R."/>
            <person name="Tanyolac B."/>
            <person name="Young S."/>
            <person name="Ho-Il K."/>
            <person name="Hahn J.H."/>
            <person name="Sangsakoo G."/>
            <person name="Vanavichit A."/>
            <person name="de Mattos Luiz.A.T."/>
            <person name="Zimmer P.D."/>
            <person name="Malone G."/>
            <person name="Dellagostin O."/>
            <person name="de Oliveira A.C."/>
            <person name="Bevan M."/>
            <person name="Bancroft I."/>
            <person name="Minx P."/>
            <person name="Cordum H."/>
            <person name="Wilson R."/>
            <person name="Cheng Z."/>
            <person name="Jin W."/>
            <person name="Jiang J."/>
            <person name="Leong S.A."/>
            <person name="Iwama H."/>
            <person name="Gojobori T."/>
            <person name="Itoh T."/>
            <person name="Niimura Y."/>
            <person name="Fujii Y."/>
            <person name="Habara T."/>
            <person name="Sakai H."/>
            <person name="Sato Y."/>
            <person name="Wilson G."/>
            <person name="Kumar K."/>
            <person name="McCouch S."/>
            <person name="Juretic N."/>
            <person name="Hoen D."/>
            <person name="Wright S."/>
            <person name="Bruskiewich R."/>
            <person name="Bureau T."/>
            <person name="Miyao A."/>
            <person name="Hirochika H."/>
            <person name="Nishikawa T."/>
            <person name="Kadowaki K."/>
            <person name="Sugiura M."/>
            <person name="Burr B."/>
            <person name="Sasaki T."/>
        </authorList>
    </citation>
    <scope>NUCLEOTIDE SEQUENCE [LARGE SCALE GENOMIC DNA]</scope>
    <source>
        <strain evidence="20">cv. Nipponbare</strain>
    </source>
</reference>
<dbReference type="EC" id="3.1.13.4" evidence="7"/>
<keyword evidence="16" id="KW-0539">Nucleus</keyword>
<dbReference type="PANTHER" id="PTHR10797">
    <property type="entry name" value="CCR4-NOT TRANSCRIPTION COMPLEX SUBUNIT"/>
    <property type="match status" value="1"/>
</dbReference>
<keyword evidence="15" id="KW-0804">Transcription</keyword>
<comment type="function">
    <text evidence="17">Ubiquitous transcription factor required for a diverse set of processes. It is a component of the CCR4 complex involved in the control of gene expression.</text>
</comment>
<dbReference type="GO" id="GO:0004535">
    <property type="term" value="F:poly(A)-specific ribonuclease activity"/>
    <property type="evidence" value="ECO:0007669"/>
    <property type="project" value="UniProtKB-EC"/>
</dbReference>
<dbReference type="InterPro" id="IPR006941">
    <property type="entry name" value="RNase_CAF1"/>
</dbReference>
<evidence type="ECO:0000256" key="3">
    <source>
        <dbReference type="ARBA" id="ARBA00004123"/>
    </source>
</evidence>
<dbReference type="GO" id="GO:0046872">
    <property type="term" value="F:metal ion binding"/>
    <property type="evidence" value="ECO:0007669"/>
    <property type="project" value="UniProtKB-KW"/>
</dbReference>
<comment type="catalytic activity">
    <reaction evidence="1">
        <text>Exonucleolytic cleavage of poly(A) to 5'-AMP.</text>
        <dbReference type="EC" id="3.1.13.4"/>
    </reaction>
</comment>
<evidence type="ECO:0000256" key="5">
    <source>
        <dbReference type="ARBA" id="ARBA00008372"/>
    </source>
</evidence>
<dbReference type="GO" id="GO:0005634">
    <property type="term" value="C:nucleus"/>
    <property type="evidence" value="ECO:0007669"/>
    <property type="project" value="UniProtKB-SubCell"/>
</dbReference>
<keyword evidence="10" id="KW-0479">Metal-binding</keyword>
<evidence type="ECO:0000256" key="6">
    <source>
        <dbReference type="ARBA" id="ARBA00011757"/>
    </source>
</evidence>
<sequence length="375" mass="39751">MMPRTPPPTSPPLDDDDANETRRRVAIAGAASSPPPPRPAMPMFPGDVGPVMLAPPPPLPFFPIAAVQSGLGFMHMSAPPEIVTARSKLNSDAPSFSPRSPAASAAADEVEVRDVWAANLEEELRSIGALLPTYPVVSMDTEFPGTVHDVATPRHLRTPRESYAVVKRNVDELHLLQLGLALSGPAGRCPVAWQFNFAGFDARRDPHSGSSVAMLAAHGVDFTALRRHGIDHGDFARAFGRSKLACGRLTWAAFSGSYDFAYLVKVLTGGRPLPSTLEGFMAKVSKIFGPAVLDVKHLAKFCGGGGGIRGGLEHVAAALGVHRAAGRAHNAGSDSLLTSDVLHAMVDRFFPNSGVLNHAGAIDGLVKCSNLYYKY</sequence>
<proteinExistence type="inferred from homology"/>
<organism evidence="19 20">
    <name type="scientific">Oryza sativa subsp. japonica</name>
    <name type="common">Rice</name>
    <dbReference type="NCBI Taxonomy" id="39947"/>
    <lineage>
        <taxon>Eukaryota</taxon>
        <taxon>Viridiplantae</taxon>
        <taxon>Streptophyta</taxon>
        <taxon>Embryophyta</taxon>
        <taxon>Tracheophyta</taxon>
        <taxon>Spermatophyta</taxon>
        <taxon>Magnoliopsida</taxon>
        <taxon>Liliopsida</taxon>
        <taxon>Poales</taxon>
        <taxon>Poaceae</taxon>
        <taxon>BOP clade</taxon>
        <taxon>Oryzoideae</taxon>
        <taxon>Oryzeae</taxon>
        <taxon>Oryzinae</taxon>
        <taxon>Oryza</taxon>
        <taxon>Oryza sativa</taxon>
    </lineage>
</organism>
<dbReference type="GO" id="GO:0003723">
    <property type="term" value="F:RNA binding"/>
    <property type="evidence" value="ECO:0007669"/>
    <property type="project" value="UniProtKB-KW"/>
</dbReference>
<keyword evidence="13" id="KW-0694">RNA-binding</keyword>
<dbReference type="SMR" id="A0A0N7KLH8"/>
<keyword evidence="14" id="KW-0805">Transcription regulation</keyword>
<dbReference type="Gene3D" id="3.30.420.10">
    <property type="entry name" value="Ribonuclease H-like superfamily/Ribonuclease H"/>
    <property type="match status" value="1"/>
</dbReference>
<dbReference type="SUPFAM" id="SSF53098">
    <property type="entry name" value="Ribonuclease H-like"/>
    <property type="match status" value="1"/>
</dbReference>
<dbReference type="GO" id="GO:0030014">
    <property type="term" value="C:CCR4-NOT complex"/>
    <property type="evidence" value="ECO:0007669"/>
    <property type="project" value="InterPro"/>
</dbReference>
<evidence type="ECO:0000256" key="4">
    <source>
        <dbReference type="ARBA" id="ARBA00004496"/>
    </source>
</evidence>
<evidence type="ECO:0000256" key="18">
    <source>
        <dbReference type="SAM" id="MobiDB-lite"/>
    </source>
</evidence>
<dbReference type="Gramene" id="Os06t0138400-00">
    <property type="protein sequence ID" value="Os06t0138400-00"/>
    <property type="gene ID" value="Os06g0138400"/>
</dbReference>
<keyword evidence="8" id="KW-0963">Cytoplasm</keyword>
<evidence type="ECO:0000313" key="20">
    <source>
        <dbReference type="Proteomes" id="UP000000763"/>
    </source>
</evidence>
<comment type="similarity">
    <text evidence="5">Belongs to the CAF1 family.</text>
</comment>
<evidence type="ECO:0000256" key="8">
    <source>
        <dbReference type="ARBA" id="ARBA00022490"/>
    </source>
</evidence>
<reference evidence="20" key="2">
    <citation type="journal article" date="2008" name="Nucleic Acids Res.">
        <title>The rice annotation project database (RAP-DB): 2008 update.</title>
        <authorList>
            <consortium name="The rice annotation project (RAP)"/>
        </authorList>
    </citation>
    <scope>GENOME REANNOTATION</scope>
    <source>
        <strain evidence="20">cv. Nipponbare</strain>
    </source>
</reference>
<evidence type="ECO:0000313" key="19">
    <source>
        <dbReference type="EMBL" id="BAD68660.1"/>
    </source>
</evidence>
<keyword evidence="9" id="KW-0540">Nuclease</keyword>
<dbReference type="AlphaFoldDB" id="A0A0N7KLH8"/>
<evidence type="ECO:0000256" key="15">
    <source>
        <dbReference type="ARBA" id="ARBA00023163"/>
    </source>
</evidence>
<dbReference type="InterPro" id="IPR039637">
    <property type="entry name" value="CNOT7/CNOT8/Pop2"/>
</dbReference>
<feature type="region of interest" description="Disordered" evidence="18">
    <location>
        <begin position="1"/>
        <end position="43"/>
    </location>
</feature>
<evidence type="ECO:0000256" key="16">
    <source>
        <dbReference type="ARBA" id="ARBA00023242"/>
    </source>
</evidence>
<comment type="subunit">
    <text evidence="6">Component of the CCR4-NOT complex, at least composed of CRR4 and CAF1 proteins.</text>
</comment>
<dbReference type="OMA" id="WQFNFAG"/>
<feature type="compositionally biased region" description="Pro residues" evidence="18">
    <location>
        <begin position="1"/>
        <end position="11"/>
    </location>
</feature>
<accession>A0A0N7KLH8</accession>
<dbReference type="InterPro" id="IPR036397">
    <property type="entry name" value="RNaseH_sf"/>
</dbReference>
<dbReference type="Pfam" id="PF04857">
    <property type="entry name" value="CAF1"/>
    <property type="match status" value="1"/>
</dbReference>
<dbReference type="FunFam" id="3.30.420.10:FF:000067">
    <property type="entry name" value="Putative CCR4-associated factor 1 11"/>
    <property type="match status" value="1"/>
</dbReference>
<dbReference type="GO" id="GO:0005737">
    <property type="term" value="C:cytoplasm"/>
    <property type="evidence" value="ECO:0007669"/>
    <property type="project" value="UniProtKB-SubCell"/>
</dbReference>
<dbReference type="Proteomes" id="UP000000763">
    <property type="component" value="Chromosome 6"/>
</dbReference>
<evidence type="ECO:0000256" key="13">
    <source>
        <dbReference type="ARBA" id="ARBA00022884"/>
    </source>
</evidence>
<evidence type="ECO:0000256" key="1">
    <source>
        <dbReference type="ARBA" id="ARBA00001663"/>
    </source>
</evidence>
<dbReference type="OrthoDB" id="696953at2759"/>
<evidence type="ECO:0000256" key="10">
    <source>
        <dbReference type="ARBA" id="ARBA00022723"/>
    </source>
</evidence>
<evidence type="ECO:0000256" key="2">
    <source>
        <dbReference type="ARBA" id="ARBA00001968"/>
    </source>
</evidence>
<keyword evidence="12" id="KW-0269">Exonuclease</keyword>
<evidence type="ECO:0000256" key="7">
    <source>
        <dbReference type="ARBA" id="ARBA00012161"/>
    </source>
</evidence>
<dbReference type="InterPro" id="IPR012337">
    <property type="entry name" value="RNaseH-like_sf"/>
</dbReference>
<gene>
    <name evidence="19" type="primary">OSJNBa0041F13.14</name>
</gene>
<evidence type="ECO:0000256" key="17">
    <source>
        <dbReference type="ARBA" id="ARBA00025148"/>
    </source>
</evidence>
<evidence type="ECO:0000256" key="14">
    <source>
        <dbReference type="ARBA" id="ARBA00023015"/>
    </source>
</evidence>
<dbReference type="EMBL" id="AP003708">
    <property type="protein sequence ID" value="BAD68660.1"/>
    <property type="molecule type" value="Genomic_DNA"/>
</dbReference>
<name>A0A0N7KLH8_ORYSJ</name>
<protein>
    <recommendedName>
        <fullName evidence="7">poly(A)-specific ribonuclease</fullName>
        <ecNumber evidence="7">3.1.13.4</ecNumber>
    </recommendedName>
</protein>
<keyword evidence="11" id="KW-0378">Hydrolase</keyword>
<comment type="cofactor">
    <cofactor evidence="2">
        <name>a divalent metal cation</name>
        <dbReference type="ChEBI" id="CHEBI:60240"/>
    </cofactor>
</comment>
<feature type="compositionally biased region" description="Pro residues" evidence="18">
    <location>
        <begin position="33"/>
        <end position="42"/>
    </location>
</feature>
<evidence type="ECO:0000256" key="11">
    <source>
        <dbReference type="ARBA" id="ARBA00022801"/>
    </source>
</evidence>